<dbReference type="Pfam" id="PF00709">
    <property type="entry name" value="Adenylsucc_synt"/>
    <property type="match status" value="1"/>
</dbReference>
<accession>A0ABR5J877</accession>
<evidence type="ECO:0000256" key="4">
    <source>
        <dbReference type="ARBA" id="ARBA00022755"/>
    </source>
</evidence>
<sequence>DKVARIGLRLVDLLDADLLAARLSRIVPLKRALLERVFGRPDGAEPVTAEVDRLVEEYGAAGRALEPYLCDTSTWLRRARAEGKYLVYEGSQSFGLDLEQGTYPYVTSGFTGAAGVTVGTGTSPAQRFTVLGVAKAYICLLYT</sequence>
<keyword evidence="7" id="KW-1185">Reference proteome</keyword>
<dbReference type="PANTHER" id="PTHR11846">
    <property type="entry name" value="ADENYLOSUCCINATE SYNTHETASE"/>
    <property type="match status" value="1"/>
</dbReference>
<gene>
    <name evidence="6" type="ORF">ADK38_13610</name>
</gene>
<feature type="non-terminal residue" evidence="6">
    <location>
        <position position="143"/>
    </location>
</feature>
<protein>
    <recommendedName>
        <fullName evidence="8">Adenylosuccinate synthase</fullName>
    </recommendedName>
</protein>
<evidence type="ECO:0000313" key="6">
    <source>
        <dbReference type="EMBL" id="KOG89559.1"/>
    </source>
</evidence>
<keyword evidence="2" id="KW-0479">Metal-binding</keyword>
<keyword evidence="1" id="KW-0436">Ligase</keyword>
<dbReference type="InterPro" id="IPR042109">
    <property type="entry name" value="Adenylosuccinate_synth_dom1"/>
</dbReference>
<comment type="caution">
    <text evidence="6">The sequence shown here is derived from an EMBL/GenBank/DDBJ whole genome shotgun (WGS) entry which is preliminary data.</text>
</comment>
<proteinExistence type="inferred from homology"/>
<dbReference type="PANTHER" id="PTHR11846:SF0">
    <property type="entry name" value="ADENYLOSUCCINATE SYNTHETASE"/>
    <property type="match status" value="1"/>
</dbReference>
<dbReference type="SMART" id="SM00788">
    <property type="entry name" value="Adenylsucc_synt"/>
    <property type="match status" value="1"/>
</dbReference>
<dbReference type="EMBL" id="LGUT01001144">
    <property type="protein sequence ID" value="KOG89559.1"/>
    <property type="molecule type" value="Genomic_DNA"/>
</dbReference>
<dbReference type="InterPro" id="IPR027417">
    <property type="entry name" value="P-loop_NTPase"/>
</dbReference>
<keyword evidence="3" id="KW-0547">Nucleotide-binding</keyword>
<dbReference type="InterPro" id="IPR001114">
    <property type="entry name" value="Adenylosuccinate_synthetase"/>
</dbReference>
<dbReference type="SUPFAM" id="SSF52540">
    <property type="entry name" value="P-loop containing nucleoside triphosphate hydrolases"/>
    <property type="match status" value="1"/>
</dbReference>
<evidence type="ECO:0000256" key="3">
    <source>
        <dbReference type="ARBA" id="ARBA00022741"/>
    </source>
</evidence>
<organism evidence="6 7">
    <name type="scientific">Streptomyces varsoviensis</name>
    <dbReference type="NCBI Taxonomy" id="67373"/>
    <lineage>
        <taxon>Bacteria</taxon>
        <taxon>Bacillati</taxon>
        <taxon>Actinomycetota</taxon>
        <taxon>Actinomycetes</taxon>
        <taxon>Kitasatosporales</taxon>
        <taxon>Streptomycetaceae</taxon>
        <taxon>Streptomyces</taxon>
    </lineage>
</organism>
<evidence type="ECO:0008006" key="8">
    <source>
        <dbReference type="Google" id="ProtNLM"/>
    </source>
</evidence>
<dbReference type="Gene3D" id="1.10.300.10">
    <property type="entry name" value="Adenylosuccinate Synthetase, subunit A, domain 2"/>
    <property type="match status" value="1"/>
</dbReference>
<dbReference type="Proteomes" id="UP000037020">
    <property type="component" value="Unassembled WGS sequence"/>
</dbReference>
<dbReference type="InterPro" id="IPR042110">
    <property type="entry name" value="Adenylosuccinate_synth_dom2"/>
</dbReference>
<dbReference type="Gene3D" id="3.40.440.10">
    <property type="entry name" value="Adenylosuccinate Synthetase, subunit A, domain 1"/>
    <property type="match status" value="1"/>
</dbReference>
<keyword evidence="4" id="KW-0658">Purine biosynthesis</keyword>
<reference evidence="6 7" key="1">
    <citation type="submission" date="2015-07" db="EMBL/GenBank/DDBJ databases">
        <authorList>
            <person name="Ju K.-S."/>
            <person name="Doroghazi J.R."/>
            <person name="Metcalf W.W."/>
        </authorList>
    </citation>
    <scope>NUCLEOTIDE SEQUENCE [LARGE SCALE GENOMIC DNA]</scope>
    <source>
        <strain evidence="6 7">NRRL B-3589</strain>
    </source>
</reference>
<feature type="non-terminal residue" evidence="6">
    <location>
        <position position="1"/>
    </location>
</feature>
<keyword evidence="5" id="KW-0460">Magnesium</keyword>
<evidence type="ECO:0000256" key="1">
    <source>
        <dbReference type="ARBA" id="ARBA00022598"/>
    </source>
</evidence>
<dbReference type="HAMAP" id="MF_00011">
    <property type="entry name" value="Adenylosucc_synth"/>
    <property type="match status" value="1"/>
</dbReference>
<evidence type="ECO:0000256" key="2">
    <source>
        <dbReference type="ARBA" id="ARBA00022723"/>
    </source>
</evidence>
<name>A0ABR5J877_9ACTN</name>
<evidence type="ECO:0000256" key="5">
    <source>
        <dbReference type="ARBA" id="ARBA00022842"/>
    </source>
</evidence>
<evidence type="ECO:0000313" key="7">
    <source>
        <dbReference type="Proteomes" id="UP000037020"/>
    </source>
</evidence>